<sequence length="170" mass="18631">MNDTRPTPVPDQAQLFRDAMASFPSGVTIVTTVDDAGRRWGFTATSFCVVSMDPPLVLVCLSDSAECHPVFAKADRWIIHVIHPEHADLARRFATRGADKFADAGFVSDERGLPILPTASLRLDCTSHARQPSGDHTILVGKVADIDMTDRLPAIYFRRQFHTLAEGVTA</sequence>
<feature type="domain" description="Flavin reductase like" evidence="3">
    <location>
        <begin position="20"/>
        <end position="163"/>
    </location>
</feature>
<dbReference type="Pfam" id="PF01613">
    <property type="entry name" value="Flavin_Reduct"/>
    <property type="match status" value="1"/>
</dbReference>
<evidence type="ECO:0000313" key="5">
    <source>
        <dbReference type="Proteomes" id="UP000183407"/>
    </source>
</evidence>
<dbReference type="PANTHER" id="PTHR30466">
    <property type="entry name" value="FLAVIN REDUCTASE"/>
    <property type="match status" value="1"/>
</dbReference>
<dbReference type="AlphaFoldDB" id="A0A1H4JLW5"/>
<proteinExistence type="inferred from homology"/>
<dbReference type="Proteomes" id="UP000183407">
    <property type="component" value="Unassembled WGS sequence"/>
</dbReference>
<keyword evidence="2" id="KW-0560">Oxidoreductase</keyword>
<evidence type="ECO:0000313" key="4">
    <source>
        <dbReference type="EMBL" id="SEB46886.1"/>
    </source>
</evidence>
<dbReference type="SUPFAM" id="SSF50475">
    <property type="entry name" value="FMN-binding split barrel"/>
    <property type="match status" value="1"/>
</dbReference>
<dbReference type="Gene3D" id="2.30.110.10">
    <property type="entry name" value="Electron Transport, Fmn-binding Protein, Chain A"/>
    <property type="match status" value="1"/>
</dbReference>
<organism evidence="4 5">
    <name type="scientific">Rhodococcus jostii</name>
    <dbReference type="NCBI Taxonomy" id="132919"/>
    <lineage>
        <taxon>Bacteria</taxon>
        <taxon>Bacillati</taxon>
        <taxon>Actinomycetota</taxon>
        <taxon>Actinomycetes</taxon>
        <taxon>Mycobacteriales</taxon>
        <taxon>Nocardiaceae</taxon>
        <taxon>Rhodococcus</taxon>
    </lineage>
</organism>
<dbReference type="SMART" id="SM00903">
    <property type="entry name" value="Flavin_Reduct"/>
    <property type="match status" value="1"/>
</dbReference>
<evidence type="ECO:0000256" key="2">
    <source>
        <dbReference type="ARBA" id="ARBA00023002"/>
    </source>
</evidence>
<dbReference type="GO" id="GO:0010181">
    <property type="term" value="F:FMN binding"/>
    <property type="evidence" value="ECO:0007669"/>
    <property type="project" value="InterPro"/>
</dbReference>
<evidence type="ECO:0000256" key="1">
    <source>
        <dbReference type="ARBA" id="ARBA00008898"/>
    </source>
</evidence>
<dbReference type="OrthoDB" id="3503791at2"/>
<dbReference type="InterPro" id="IPR050268">
    <property type="entry name" value="NADH-dep_flavin_reductase"/>
</dbReference>
<dbReference type="InterPro" id="IPR002563">
    <property type="entry name" value="Flavin_Rdtase-like_dom"/>
</dbReference>
<name>A0A1H4JLW5_RHOJO</name>
<reference evidence="5" key="1">
    <citation type="submission" date="2016-10" db="EMBL/GenBank/DDBJ databases">
        <authorList>
            <person name="Varghese N."/>
        </authorList>
    </citation>
    <scope>NUCLEOTIDE SEQUENCE [LARGE SCALE GENOMIC DNA]</scope>
    <source>
        <strain evidence="5">DSM 44719</strain>
    </source>
</reference>
<dbReference type="GO" id="GO:0006208">
    <property type="term" value="P:pyrimidine nucleobase catabolic process"/>
    <property type="evidence" value="ECO:0007669"/>
    <property type="project" value="TreeGrafter"/>
</dbReference>
<dbReference type="EMBL" id="FNTL01000003">
    <property type="protein sequence ID" value="SEB46886.1"/>
    <property type="molecule type" value="Genomic_DNA"/>
</dbReference>
<dbReference type="GO" id="GO:0042602">
    <property type="term" value="F:riboflavin reductase (NADPH) activity"/>
    <property type="evidence" value="ECO:0007669"/>
    <property type="project" value="TreeGrafter"/>
</dbReference>
<gene>
    <name evidence="4" type="ORF">SAMN04490220_0969</name>
</gene>
<comment type="similarity">
    <text evidence="1">Belongs to the non-flavoprotein flavin reductase family.</text>
</comment>
<dbReference type="PANTHER" id="PTHR30466:SF1">
    <property type="entry name" value="FMN REDUCTASE (NADH) RUTF"/>
    <property type="match status" value="1"/>
</dbReference>
<evidence type="ECO:0000259" key="3">
    <source>
        <dbReference type="SMART" id="SM00903"/>
    </source>
</evidence>
<accession>A0A1H4JLW5</accession>
<protein>
    <submittedName>
        <fullName evidence="4">Flavin reductase ActVB</fullName>
    </submittedName>
</protein>
<dbReference type="InterPro" id="IPR012349">
    <property type="entry name" value="Split_barrel_FMN-bd"/>
</dbReference>